<evidence type="ECO:0000256" key="1">
    <source>
        <dbReference type="ARBA" id="ARBA00001946"/>
    </source>
</evidence>
<reference evidence="19 20" key="1">
    <citation type="journal article" date="2015" name="Nature">
        <title>rRNA introns, odd ribosomes, and small enigmatic genomes across a large radiation of phyla.</title>
        <authorList>
            <person name="Brown C.T."/>
            <person name="Hug L.A."/>
            <person name="Thomas B.C."/>
            <person name="Sharon I."/>
            <person name="Castelle C.J."/>
            <person name="Singh A."/>
            <person name="Wilkins M.J."/>
            <person name="Williams K.H."/>
            <person name="Banfield J.F."/>
        </authorList>
    </citation>
    <scope>NUCLEOTIDE SEQUENCE [LARGE SCALE GENOMIC DNA]</scope>
</reference>
<evidence type="ECO:0000256" key="10">
    <source>
        <dbReference type="ARBA" id="ARBA00022777"/>
    </source>
</evidence>
<dbReference type="Gene3D" id="3.30.1490.20">
    <property type="entry name" value="ATP-grasp fold, A domain"/>
    <property type="match status" value="1"/>
</dbReference>
<dbReference type="Pfam" id="PF02896">
    <property type="entry name" value="PEP-utilizers_C"/>
    <property type="match status" value="1"/>
</dbReference>
<evidence type="ECO:0000256" key="4">
    <source>
        <dbReference type="ARBA" id="ARBA00007837"/>
    </source>
</evidence>
<comment type="caution">
    <text evidence="19">The sequence shown here is derived from an EMBL/GenBank/DDBJ whole genome shotgun (WGS) entry which is preliminary data.</text>
</comment>
<dbReference type="Gene3D" id="3.20.20.60">
    <property type="entry name" value="Phosphoenolpyruvate-binding domains"/>
    <property type="match status" value="1"/>
</dbReference>
<evidence type="ECO:0000256" key="14">
    <source>
        <dbReference type="ARBA" id="ARBA00047700"/>
    </source>
</evidence>
<dbReference type="GO" id="GO:0005524">
    <property type="term" value="F:ATP binding"/>
    <property type="evidence" value="ECO:0007669"/>
    <property type="project" value="UniProtKB-KW"/>
</dbReference>
<keyword evidence="7 15" id="KW-0808">Transferase</keyword>
<evidence type="ECO:0000256" key="5">
    <source>
        <dbReference type="ARBA" id="ARBA00011996"/>
    </source>
</evidence>
<dbReference type="Gene3D" id="3.50.30.10">
    <property type="entry name" value="Phosphohistidine domain"/>
    <property type="match status" value="1"/>
</dbReference>
<dbReference type="Pfam" id="PF01326">
    <property type="entry name" value="PPDK_N"/>
    <property type="match status" value="1"/>
</dbReference>
<evidence type="ECO:0000313" key="19">
    <source>
        <dbReference type="EMBL" id="KKS98311.1"/>
    </source>
</evidence>
<dbReference type="UniPathway" id="UPA00138"/>
<keyword evidence="10 15" id="KW-0418">Kinase</keyword>
<gene>
    <name evidence="19" type="ORF">UV73_C0002G0025</name>
</gene>
<dbReference type="EMBL" id="LCFP01000002">
    <property type="protein sequence ID" value="KKS98311.1"/>
    <property type="molecule type" value="Genomic_DNA"/>
</dbReference>
<feature type="domain" description="Pyruvate phosphate dikinase AMP/ATP-binding" evidence="17">
    <location>
        <begin position="19"/>
        <end position="344"/>
    </location>
</feature>
<keyword evidence="11 15" id="KW-0067">ATP-binding</keyword>
<dbReference type="PATRIC" id="fig|1618443.3.peg.302"/>
<dbReference type="STRING" id="1618443.UV73_C0002G0025"/>
<dbReference type="GO" id="GO:0008986">
    <property type="term" value="F:pyruvate, water dikinase activity"/>
    <property type="evidence" value="ECO:0007669"/>
    <property type="project" value="UniProtKB-EC"/>
</dbReference>
<dbReference type="GO" id="GO:0006094">
    <property type="term" value="P:gluconeogenesis"/>
    <property type="evidence" value="ECO:0007669"/>
    <property type="project" value="UniProtKB-UniPathway"/>
</dbReference>
<evidence type="ECO:0000256" key="11">
    <source>
        <dbReference type="ARBA" id="ARBA00022840"/>
    </source>
</evidence>
<dbReference type="Gene3D" id="3.30.470.20">
    <property type="entry name" value="ATP-grasp fold, B domain"/>
    <property type="match status" value="1"/>
</dbReference>
<evidence type="ECO:0000256" key="12">
    <source>
        <dbReference type="ARBA" id="ARBA00022842"/>
    </source>
</evidence>
<evidence type="ECO:0000259" key="18">
    <source>
        <dbReference type="Pfam" id="PF02896"/>
    </source>
</evidence>
<feature type="domain" description="PEP-utilising enzyme C-terminal" evidence="18">
    <location>
        <begin position="479"/>
        <end position="768"/>
    </location>
</feature>
<dbReference type="SUPFAM" id="SSF51621">
    <property type="entry name" value="Phosphoenolpyruvate/pyruvate domain"/>
    <property type="match status" value="1"/>
</dbReference>
<keyword evidence="9 15" id="KW-0547">Nucleotide-binding</keyword>
<dbReference type="NCBIfam" id="TIGR01418">
    <property type="entry name" value="PEP_synth"/>
    <property type="match status" value="1"/>
</dbReference>
<proteinExistence type="inferred from homology"/>
<dbReference type="InterPro" id="IPR018274">
    <property type="entry name" value="PEP_util_AS"/>
</dbReference>
<dbReference type="FunFam" id="3.30.1490.20:FF:000010">
    <property type="entry name" value="Phosphoenolpyruvate synthase"/>
    <property type="match status" value="1"/>
</dbReference>
<dbReference type="InterPro" id="IPR040442">
    <property type="entry name" value="Pyrv_kinase-like_dom_sf"/>
</dbReference>
<dbReference type="InterPro" id="IPR015813">
    <property type="entry name" value="Pyrv/PenolPyrv_kinase-like_dom"/>
</dbReference>
<evidence type="ECO:0000259" key="16">
    <source>
        <dbReference type="Pfam" id="PF00391"/>
    </source>
</evidence>
<dbReference type="NCBIfam" id="NF005057">
    <property type="entry name" value="PRK06464.1"/>
    <property type="match status" value="1"/>
</dbReference>
<dbReference type="InterPro" id="IPR000121">
    <property type="entry name" value="PEP_util_C"/>
</dbReference>
<organism evidence="19 20">
    <name type="scientific">Candidatus Gottesmanbacteria bacterium GW2011_GWA2_43_14</name>
    <dbReference type="NCBI Taxonomy" id="1618443"/>
    <lineage>
        <taxon>Bacteria</taxon>
        <taxon>Candidatus Gottesmaniibacteriota</taxon>
    </lineage>
</organism>
<keyword evidence="8 15" id="KW-0479">Metal-binding</keyword>
<dbReference type="InterPro" id="IPR013815">
    <property type="entry name" value="ATP_grasp_subdomain_1"/>
</dbReference>
<evidence type="ECO:0000256" key="3">
    <source>
        <dbReference type="ARBA" id="ARBA00004742"/>
    </source>
</evidence>
<dbReference type="PIRSF" id="PIRSF000854">
    <property type="entry name" value="PEP_synthase"/>
    <property type="match status" value="1"/>
</dbReference>
<evidence type="ECO:0000259" key="17">
    <source>
        <dbReference type="Pfam" id="PF01326"/>
    </source>
</evidence>
<dbReference type="InterPro" id="IPR002192">
    <property type="entry name" value="PPDK_AMP/ATP-bd"/>
</dbReference>
<evidence type="ECO:0000256" key="15">
    <source>
        <dbReference type="PIRNR" id="PIRNR000854"/>
    </source>
</evidence>
<comment type="similarity">
    <text evidence="4 15">Belongs to the PEP-utilizing enzyme family.</text>
</comment>
<keyword evidence="12 15" id="KW-0460">Magnesium</keyword>
<comment type="cofactor">
    <cofactor evidence="1 15">
        <name>Mg(2+)</name>
        <dbReference type="ChEBI" id="CHEBI:18420"/>
    </cofactor>
</comment>
<evidence type="ECO:0000256" key="2">
    <source>
        <dbReference type="ARBA" id="ARBA00002988"/>
    </source>
</evidence>
<dbReference type="SUPFAM" id="SSF56059">
    <property type="entry name" value="Glutathione synthetase ATP-binding domain-like"/>
    <property type="match status" value="1"/>
</dbReference>
<feature type="domain" description="PEP-utilising enzyme mobile" evidence="16">
    <location>
        <begin position="383"/>
        <end position="453"/>
    </location>
</feature>
<protein>
    <recommendedName>
        <fullName evidence="6 15">Phosphoenolpyruvate synthase</fullName>
        <shortName evidence="15">PEP synthase</shortName>
        <ecNumber evidence="5 15">2.7.9.2</ecNumber>
    </recommendedName>
    <alternativeName>
        <fullName evidence="13 15">Pyruvate, water dikinase</fullName>
    </alternativeName>
</protein>
<dbReference type="EC" id="2.7.9.2" evidence="5 15"/>
<dbReference type="InterPro" id="IPR036637">
    <property type="entry name" value="Phosphohistidine_dom_sf"/>
</dbReference>
<evidence type="ECO:0000313" key="20">
    <source>
        <dbReference type="Proteomes" id="UP000034894"/>
    </source>
</evidence>
<dbReference type="AlphaFoldDB" id="A0A0G1FTG1"/>
<keyword evidence="19" id="KW-0670">Pyruvate</keyword>
<sequence>MRKYKYVVWFDEIDKEDIPVVGGKGANLGEMFKAKIPVPYGFVVTSQSYFQFLRETKLDRKIADQLKNLDHHNSNLLNSISKNIRNLILSQPIPEDIAREIIFAYTELTGRSQKKMKLLDKLSSLLKNPYVAVRSSATAEDLPGASFAGQQDTYLNVSGEASVIRKVHESWASLFTSRAMFYREEQKFDHMKVGLASVVQQMVASDASGVMFTVDPVTNDKKKITIEAILGLGELIVQGSVTPDHYEVDKETMEILVRHVGDQKKKLVKKGSSNAEIRMTKTEKDRQKISDDQVREIAALGKKLEKHYYFPQDIEWAVDKGHVYIVQTRPITTFSEKEKTAVPAADLSSLNLKLLLSGDPASPGIKSGPVKIIHKASEIEDVKAGDVLVTVQTNPDFVPAMKKAVAIVTERGGRTSHAAIVSRELGIPAVVGTGKATKVLPANSIVTVDGAQGKIYQGAFTNELKALTEKVRPSKSTERLKTATKVYVNLATPNRVEEVAAMNADGVGLLRAEFMIADIGVHPRKLIKDKRQHFFIDKLGGDLLKFCRHFNPRPVVYRATDFKTNEYRNLIGGKEYEPEEPNPMLGYRGAFRYMSDPEVFNLELETIKMVRNKHGLKNLWLMLPFVRTVRELIEVKKIISASGLSRSASFKLWMMVEIPSNVILLDKFCEAGIDGVSIGSNDLTMLILGTDRDNTEVSPEFDERNEAVTWAIERVITIAKKYKVTTSICGQAPSDYPELVEKLVSLGITSMSVNADALDKVRETVAGAEMKLAQKVAKK</sequence>
<accession>A0A0G1FTG1</accession>
<dbReference type="GO" id="GO:0046872">
    <property type="term" value="F:metal ion binding"/>
    <property type="evidence" value="ECO:0007669"/>
    <property type="project" value="UniProtKB-KW"/>
</dbReference>
<comment type="pathway">
    <text evidence="3 15">Carbohydrate biosynthesis; gluconeogenesis.</text>
</comment>
<dbReference type="SUPFAM" id="SSF52009">
    <property type="entry name" value="Phosphohistidine domain"/>
    <property type="match status" value="1"/>
</dbReference>
<evidence type="ECO:0000256" key="8">
    <source>
        <dbReference type="ARBA" id="ARBA00022723"/>
    </source>
</evidence>
<dbReference type="PROSITE" id="PS00370">
    <property type="entry name" value="PEP_ENZYMES_PHOS_SITE"/>
    <property type="match status" value="1"/>
</dbReference>
<comment type="function">
    <text evidence="2 15">Catalyzes the phosphorylation of pyruvate to phosphoenolpyruvate.</text>
</comment>
<dbReference type="PANTHER" id="PTHR43030:SF1">
    <property type="entry name" value="PHOSPHOENOLPYRUVATE SYNTHASE"/>
    <property type="match status" value="1"/>
</dbReference>
<dbReference type="InterPro" id="IPR008279">
    <property type="entry name" value="PEP-util_enz_mobile_dom"/>
</dbReference>
<dbReference type="Pfam" id="PF00391">
    <property type="entry name" value="PEP-utilizers"/>
    <property type="match status" value="1"/>
</dbReference>
<dbReference type="InterPro" id="IPR006319">
    <property type="entry name" value="PEP_synth"/>
</dbReference>
<evidence type="ECO:0000256" key="13">
    <source>
        <dbReference type="ARBA" id="ARBA00033470"/>
    </source>
</evidence>
<name>A0A0G1FTG1_9BACT</name>
<evidence type="ECO:0000256" key="6">
    <source>
        <dbReference type="ARBA" id="ARBA00021623"/>
    </source>
</evidence>
<evidence type="ECO:0000256" key="7">
    <source>
        <dbReference type="ARBA" id="ARBA00022679"/>
    </source>
</evidence>
<dbReference type="PANTHER" id="PTHR43030">
    <property type="entry name" value="PHOSPHOENOLPYRUVATE SYNTHASE"/>
    <property type="match status" value="1"/>
</dbReference>
<comment type="catalytic activity">
    <reaction evidence="14 15">
        <text>pyruvate + ATP + H2O = phosphoenolpyruvate + AMP + phosphate + 2 H(+)</text>
        <dbReference type="Rhea" id="RHEA:11364"/>
        <dbReference type="ChEBI" id="CHEBI:15361"/>
        <dbReference type="ChEBI" id="CHEBI:15377"/>
        <dbReference type="ChEBI" id="CHEBI:15378"/>
        <dbReference type="ChEBI" id="CHEBI:30616"/>
        <dbReference type="ChEBI" id="CHEBI:43474"/>
        <dbReference type="ChEBI" id="CHEBI:58702"/>
        <dbReference type="ChEBI" id="CHEBI:456215"/>
        <dbReference type="EC" id="2.7.9.2"/>
    </reaction>
</comment>
<evidence type="ECO:0000256" key="9">
    <source>
        <dbReference type="ARBA" id="ARBA00022741"/>
    </source>
</evidence>
<dbReference type="Proteomes" id="UP000034894">
    <property type="component" value="Unassembled WGS sequence"/>
</dbReference>